<accession>A0A2V3UYK3</accession>
<name>A0A2V3UYK3_9SPHN</name>
<dbReference type="InterPro" id="IPR016166">
    <property type="entry name" value="FAD-bd_PCMH"/>
</dbReference>
<proteinExistence type="inferred from homology"/>
<comment type="similarity">
    <text evidence="19">Belongs to the MurB family.</text>
</comment>
<dbReference type="GO" id="GO:0071949">
    <property type="term" value="F:FAD binding"/>
    <property type="evidence" value="ECO:0007669"/>
    <property type="project" value="InterPro"/>
</dbReference>
<dbReference type="NCBIfam" id="NF010480">
    <property type="entry name" value="PRK13905.1"/>
    <property type="match status" value="1"/>
</dbReference>
<keyword evidence="8 19" id="KW-0132">Cell division</keyword>
<dbReference type="InterPro" id="IPR011601">
    <property type="entry name" value="MurB_C"/>
</dbReference>
<protein>
    <recommendedName>
        <fullName evidence="6 19">UDP-N-acetylenolpyruvoylglucosamine reductase</fullName>
        <ecNumber evidence="5 19">1.3.1.98</ecNumber>
    </recommendedName>
    <alternativeName>
        <fullName evidence="17 19">UDP-N-acetylmuramate dehydrogenase</fullName>
    </alternativeName>
</protein>
<feature type="active site" description="Proton donor" evidence="19">
    <location>
        <position position="255"/>
    </location>
</feature>
<dbReference type="GO" id="GO:0051301">
    <property type="term" value="P:cell division"/>
    <property type="evidence" value="ECO:0007669"/>
    <property type="project" value="UniProtKB-KW"/>
</dbReference>
<keyword evidence="23" id="KW-1185">Reference proteome</keyword>
<feature type="active site" evidence="19">
    <location>
        <position position="206"/>
    </location>
</feature>
<comment type="function">
    <text evidence="2 19">Cell wall formation.</text>
</comment>
<dbReference type="InterPro" id="IPR036318">
    <property type="entry name" value="FAD-bd_PCMH-like_sf"/>
</dbReference>
<comment type="cofactor">
    <cofactor evidence="1 19">
        <name>FAD</name>
        <dbReference type="ChEBI" id="CHEBI:57692"/>
    </cofactor>
</comment>
<dbReference type="InterPro" id="IPR016167">
    <property type="entry name" value="FAD-bd_PCMH_sub1"/>
</dbReference>
<dbReference type="PANTHER" id="PTHR21071:SF4">
    <property type="entry name" value="UDP-N-ACETYLENOLPYRUVOYLGLUCOSAMINE REDUCTASE"/>
    <property type="match status" value="1"/>
</dbReference>
<dbReference type="NCBIfam" id="TIGR00179">
    <property type="entry name" value="murB"/>
    <property type="match status" value="1"/>
</dbReference>
<evidence type="ECO:0000256" key="1">
    <source>
        <dbReference type="ARBA" id="ARBA00001974"/>
    </source>
</evidence>
<dbReference type="GO" id="GO:0009252">
    <property type="term" value="P:peptidoglycan biosynthetic process"/>
    <property type="evidence" value="ECO:0007669"/>
    <property type="project" value="UniProtKB-UniRule"/>
</dbReference>
<evidence type="ECO:0000256" key="13">
    <source>
        <dbReference type="ARBA" id="ARBA00022984"/>
    </source>
</evidence>
<dbReference type="AlphaFoldDB" id="A0A2V3UYK3"/>
<feature type="region of interest" description="Disordered" evidence="20">
    <location>
        <begin position="1"/>
        <end position="32"/>
    </location>
</feature>
<evidence type="ECO:0000256" key="9">
    <source>
        <dbReference type="ARBA" id="ARBA00022630"/>
    </source>
</evidence>
<comment type="subcellular location">
    <subcellularLocation>
        <location evidence="3 19">Cytoplasm</location>
    </subcellularLocation>
</comment>
<dbReference type="InterPro" id="IPR036635">
    <property type="entry name" value="MurB_C_sf"/>
</dbReference>
<evidence type="ECO:0000256" key="3">
    <source>
        <dbReference type="ARBA" id="ARBA00004496"/>
    </source>
</evidence>
<keyword evidence="7 19" id="KW-0963">Cytoplasm</keyword>
<evidence type="ECO:0000256" key="7">
    <source>
        <dbReference type="ARBA" id="ARBA00022490"/>
    </source>
</evidence>
<dbReference type="GO" id="GO:0005829">
    <property type="term" value="C:cytosol"/>
    <property type="evidence" value="ECO:0007669"/>
    <property type="project" value="TreeGrafter"/>
</dbReference>
<dbReference type="PANTHER" id="PTHR21071">
    <property type="entry name" value="UDP-N-ACETYLENOLPYRUVOYLGLUCOSAMINE REDUCTASE"/>
    <property type="match status" value="1"/>
</dbReference>
<evidence type="ECO:0000313" key="22">
    <source>
        <dbReference type="EMBL" id="PXW74367.1"/>
    </source>
</evidence>
<evidence type="ECO:0000256" key="19">
    <source>
        <dbReference type="HAMAP-Rule" id="MF_00037"/>
    </source>
</evidence>
<dbReference type="SUPFAM" id="SSF56194">
    <property type="entry name" value="Uridine diphospho-N-Acetylenolpyruvylglucosamine reductase, MurB, C-terminal domain"/>
    <property type="match status" value="1"/>
</dbReference>
<dbReference type="UniPathway" id="UPA00219"/>
<dbReference type="Gene3D" id="3.30.43.10">
    <property type="entry name" value="Uridine Diphospho-n-acetylenolpyruvylglucosamine Reductase, domain 2"/>
    <property type="match status" value="1"/>
</dbReference>
<dbReference type="InterPro" id="IPR016169">
    <property type="entry name" value="FAD-bd_PCMH_sub2"/>
</dbReference>
<comment type="pathway">
    <text evidence="4 19">Cell wall biogenesis; peptidoglycan biosynthesis.</text>
</comment>
<dbReference type="GO" id="GO:0071555">
    <property type="term" value="P:cell wall organization"/>
    <property type="evidence" value="ECO:0007669"/>
    <property type="project" value="UniProtKB-KW"/>
</dbReference>
<organism evidence="22 23">
    <name type="scientific">Blastomonas natatoria</name>
    <dbReference type="NCBI Taxonomy" id="34015"/>
    <lineage>
        <taxon>Bacteria</taxon>
        <taxon>Pseudomonadati</taxon>
        <taxon>Pseudomonadota</taxon>
        <taxon>Alphaproteobacteria</taxon>
        <taxon>Sphingomonadales</taxon>
        <taxon>Sphingomonadaceae</taxon>
        <taxon>Blastomonas</taxon>
    </lineage>
</organism>
<evidence type="ECO:0000256" key="18">
    <source>
        <dbReference type="ARBA" id="ARBA00048914"/>
    </source>
</evidence>
<evidence type="ECO:0000256" key="14">
    <source>
        <dbReference type="ARBA" id="ARBA00023002"/>
    </source>
</evidence>
<dbReference type="SUPFAM" id="SSF56176">
    <property type="entry name" value="FAD-binding/transporter-associated domain-like"/>
    <property type="match status" value="1"/>
</dbReference>
<sequence>MSLSQSPFVPSEVEGRNPDGLRKVPRLRSGQTGVGMSVDNPIGVRGKLTPNAPLAPLVWFKTGGAAQWLFEPKDADDLAQFLADLDPSVPVMALGLGSNLIVRDGGVPGVVVRLGKAFARVERIDDVTLSCGAGASGILVSSTARDAGIGGLEFLRSIPGTVGGFVRMNGGAYGREVKDILIDCEVVLRDGTRRTLQLTDLHYTYRHSELPEGAIVIAATFRGHPDAPEAIQAEMDRIAASREASQPLRSKTGGSTFKNPEGHKAWQLVDAAGCRGLMLGGAQVSEKHTNFLINTGTATSADIEALGEEVRARVLAQSGVALEWEIQRIGKPNS</sequence>
<keyword evidence="15 19" id="KW-0131">Cell cycle</keyword>
<keyword evidence="13 19" id="KW-0573">Peptidoglycan synthesis</keyword>
<evidence type="ECO:0000259" key="21">
    <source>
        <dbReference type="PROSITE" id="PS51387"/>
    </source>
</evidence>
<dbReference type="EMBL" id="QJJM01000008">
    <property type="protein sequence ID" value="PXW74367.1"/>
    <property type="molecule type" value="Genomic_DNA"/>
</dbReference>
<dbReference type="HAMAP" id="MF_00037">
    <property type="entry name" value="MurB"/>
    <property type="match status" value="1"/>
</dbReference>
<comment type="caution">
    <text evidence="22">The sequence shown here is derived from an EMBL/GenBank/DDBJ whole genome shotgun (WGS) entry which is preliminary data.</text>
</comment>
<evidence type="ECO:0000256" key="12">
    <source>
        <dbReference type="ARBA" id="ARBA00022960"/>
    </source>
</evidence>
<reference evidence="22 23" key="1">
    <citation type="submission" date="2018-05" db="EMBL/GenBank/DDBJ databases">
        <title>Genomic Encyclopedia of Type Strains, Phase IV (KMG-IV): sequencing the most valuable type-strain genomes for metagenomic binning, comparative biology and taxonomic classification.</title>
        <authorList>
            <person name="Goeker M."/>
        </authorList>
    </citation>
    <scope>NUCLEOTIDE SEQUENCE [LARGE SCALE GENOMIC DNA]</scope>
    <source>
        <strain evidence="22 23">DSM 3183</strain>
    </source>
</reference>
<keyword evidence="14 19" id="KW-0560">Oxidoreductase</keyword>
<keyword evidence="12 19" id="KW-0133">Cell shape</keyword>
<evidence type="ECO:0000256" key="17">
    <source>
        <dbReference type="ARBA" id="ARBA00031026"/>
    </source>
</evidence>
<feature type="compositionally biased region" description="Polar residues" evidence="20">
    <location>
        <begin position="243"/>
        <end position="258"/>
    </location>
</feature>
<dbReference type="GO" id="GO:0008762">
    <property type="term" value="F:UDP-N-acetylmuramate dehydrogenase activity"/>
    <property type="evidence" value="ECO:0007669"/>
    <property type="project" value="UniProtKB-UniRule"/>
</dbReference>
<dbReference type="Proteomes" id="UP000248014">
    <property type="component" value="Unassembled WGS sequence"/>
</dbReference>
<dbReference type="Pfam" id="PF01565">
    <property type="entry name" value="FAD_binding_4"/>
    <property type="match status" value="1"/>
</dbReference>
<comment type="catalytic activity">
    <reaction evidence="18 19">
        <text>UDP-N-acetyl-alpha-D-muramate + NADP(+) = UDP-N-acetyl-3-O-(1-carboxyvinyl)-alpha-D-glucosamine + NADPH + H(+)</text>
        <dbReference type="Rhea" id="RHEA:12248"/>
        <dbReference type="ChEBI" id="CHEBI:15378"/>
        <dbReference type="ChEBI" id="CHEBI:57783"/>
        <dbReference type="ChEBI" id="CHEBI:58349"/>
        <dbReference type="ChEBI" id="CHEBI:68483"/>
        <dbReference type="ChEBI" id="CHEBI:70757"/>
        <dbReference type="EC" id="1.3.1.98"/>
    </reaction>
</comment>
<evidence type="ECO:0000256" key="16">
    <source>
        <dbReference type="ARBA" id="ARBA00023316"/>
    </source>
</evidence>
<dbReference type="GO" id="GO:0008360">
    <property type="term" value="P:regulation of cell shape"/>
    <property type="evidence" value="ECO:0007669"/>
    <property type="project" value="UniProtKB-KW"/>
</dbReference>
<keyword evidence="11 19" id="KW-0521">NADP</keyword>
<dbReference type="EC" id="1.3.1.98" evidence="5 19"/>
<evidence type="ECO:0000256" key="11">
    <source>
        <dbReference type="ARBA" id="ARBA00022857"/>
    </source>
</evidence>
<dbReference type="Gene3D" id="3.90.78.10">
    <property type="entry name" value="UDP-N-acetylenolpyruvoylglucosamine reductase, C-terminal domain"/>
    <property type="match status" value="1"/>
</dbReference>
<dbReference type="InterPro" id="IPR006094">
    <property type="entry name" value="Oxid_FAD_bind_N"/>
</dbReference>
<dbReference type="InterPro" id="IPR003170">
    <property type="entry name" value="MurB"/>
</dbReference>
<evidence type="ECO:0000256" key="8">
    <source>
        <dbReference type="ARBA" id="ARBA00022618"/>
    </source>
</evidence>
<feature type="compositionally biased region" description="Basic and acidic residues" evidence="20">
    <location>
        <begin position="13"/>
        <end position="22"/>
    </location>
</feature>
<evidence type="ECO:0000256" key="5">
    <source>
        <dbReference type="ARBA" id="ARBA00012518"/>
    </source>
</evidence>
<feature type="active site" evidence="19">
    <location>
        <position position="325"/>
    </location>
</feature>
<evidence type="ECO:0000256" key="15">
    <source>
        <dbReference type="ARBA" id="ARBA00023306"/>
    </source>
</evidence>
<feature type="region of interest" description="Disordered" evidence="20">
    <location>
        <begin position="242"/>
        <end position="261"/>
    </location>
</feature>
<feature type="domain" description="FAD-binding PCMH-type" evidence="21">
    <location>
        <begin position="61"/>
        <end position="226"/>
    </location>
</feature>
<evidence type="ECO:0000256" key="4">
    <source>
        <dbReference type="ARBA" id="ARBA00004752"/>
    </source>
</evidence>
<evidence type="ECO:0000256" key="10">
    <source>
        <dbReference type="ARBA" id="ARBA00022827"/>
    </source>
</evidence>
<keyword evidence="16 19" id="KW-0961">Cell wall biogenesis/degradation</keyword>
<evidence type="ECO:0000256" key="2">
    <source>
        <dbReference type="ARBA" id="ARBA00003921"/>
    </source>
</evidence>
<dbReference type="Pfam" id="PF02873">
    <property type="entry name" value="MurB_C"/>
    <property type="match status" value="1"/>
</dbReference>
<evidence type="ECO:0000256" key="6">
    <source>
        <dbReference type="ARBA" id="ARBA00015188"/>
    </source>
</evidence>
<evidence type="ECO:0000313" key="23">
    <source>
        <dbReference type="Proteomes" id="UP000248014"/>
    </source>
</evidence>
<evidence type="ECO:0000256" key="20">
    <source>
        <dbReference type="SAM" id="MobiDB-lite"/>
    </source>
</evidence>
<keyword evidence="9 19" id="KW-0285">Flavoprotein</keyword>
<gene>
    <name evidence="19" type="primary">murB</name>
    <name evidence="22" type="ORF">C7451_10828</name>
</gene>
<keyword evidence="10 19" id="KW-0274">FAD</keyword>
<dbReference type="Gene3D" id="3.30.465.10">
    <property type="match status" value="1"/>
</dbReference>
<dbReference type="PROSITE" id="PS51387">
    <property type="entry name" value="FAD_PCMH"/>
    <property type="match status" value="1"/>
</dbReference>